<dbReference type="AlphaFoldDB" id="A0A7I7NG92"/>
<organism evidence="1 2">
    <name type="scientific">Mycobacterium lacus</name>
    <dbReference type="NCBI Taxonomy" id="169765"/>
    <lineage>
        <taxon>Bacteria</taxon>
        <taxon>Bacillati</taxon>
        <taxon>Actinomycetota</taxon>
        <taxon>Actinomycetes</taxon>
        <taxon>Mycobacteriales</taxon>
        <taxon>Mycobacteriaceae</taxon>
        <taxon>Mycobacterium</taxon>
    </lineage>
</organism>
<name>A0A7I7NG92_9MYCO</name>
<gene>
    <name evidence="1" type="ORF">MLAC_06270</name>
</gene>
<keyword evidence="2" id="KW-1185">Reference proteome</keyword>
<reference evidence="1 2" key="1">
    <citation type="journal article" date="2019" name="Emerg. Microbes Infect.">
        <title>Comprehensive subspecies identification of 175 nontuberculous mycobacteria species based on 7547 genomic profiles.</title>
        <authorList>
            <person name="Matsumoto Y."/>
            <person name="Kinjo T."/>
            <person name="Motooka D."/>
            <person name="Nabeya D."/>
            <person name="Jung N."/>
            <person name="Uechi K."/>
            <person name="Horii T."/>
            <person name="Iida T."/>
            <person name="Fujita J."/>
            <person name="Nakamura S."/>
        </authorList>
    </citation>
    <scope>NUCLEOTIDE SEQUENCE [LARGE SCALE GENOMIC DNA]</scope>
    <source>
        <strain evidence="1 2">JCM 15657</strain>
    </source>
</reference>
<proteinExistence type="predicted"/>
<evidence type="ECO:0000313" key="2">
    <source>
        <dbReference type="Proteomes" id="UP000466396"/>
    </source>
</evidence>
<evidence type="ECO:0000313" key="1">
    <source>
        <dbReference type="EMBL" id="BBX95333.1"/>
    </source>
</evidence>
<accession>A0A7I7NG92</accession>
<sequence length="119" mass="11930">MTWGFVGFGGWLLWLRGDGQWDGGLDKVEGAALVGGGVGELVDFDVGVVVADPVAGEGAQVCEQVAEAADRVAVVIVFGGGLGLGGGGAACGGYGVVPLWGAWSVKVNGAQALRRCQVR</sequence>
<dbReference type="EMBL" id="AP022581">
    <property type="protein sequence ID" value="BBX95333.1"/>
    <property type="molecule type" value="Genomic_DNA"/>
</dbReference>
<dbReference type="Proteomes" id="UP000466396">
    <property type="component" value="Chromosome"/>
</dbReference>
<dbReference type="KEGG" id="mlj:MLAC_06270"/>
<protein>
    <submittedName>
        <fullName evidence="1">Uncharacterized protein</fullName>
    </submittedName>
</protein>